<name>A0A8G2FGV6_ACIRU</name>
<dbReference type="AlphaFoldDB" id="A0A8G2FGV6"/>
<keyword evidence="2" id="KW-1185">Reference proteome</keyword>
<organism evidence="1 2">
    <name type="scientific">Acidiphilium rubrum</name>
    <dbReference type="NCBI Taxonomy" id="526"/>
    <lineage>
        <taxon>Bacteria</taxon>
        <taxon>Pseudomonadati</taxon>
        <taxon>Pseudomonadota</taxon>
        <taxon>Alphaproteobacteria</taxon>
        <taxon>Acetobacterales</taxon>
        <taxon>Acidocellaceae</taxon>
        <taxon>Acidiphilium</taxon>
    </lineage>
</organism>
<protein>
    <submittedName>
        <fullName evidence="1">Uncharacterized protein</fullName>
    </submittedName>
</protein>
<comment type="caution">
    <text evidence="1">The sequence shown here is derived from an EMBL/GenBank/DDBJ whole genome shotgun (WGS) entry which is preliminary data.</text>
</comment>
<evidence type="ECO:0000313" key="1">
    <source>
        <dbReference type="EMBL" id="SIQ94759.1"/>
    </source>
</evidence>
<proteinExistence type="predicted"/>
<evidence type="ECO:0000313" key="2">
    <source>
        <dbReference type="Proteomes" id="UP000186308"/>
    </source>
</evidence>
<dbReference type="EMBL" id="FTNE01000012">
    <property type="protein sequence ID" value="SIQ94759.1"/>
    <property type="molecule type" value="Genomic_DNA"/>
</dbReference>
<accession>A0A8G2FGV6</accession>
<sequence length="214" mass="21871">MDGVRLADRIAYGGGMAARKAGVICDAYRPRDGACPIVAVNRTVRLAVLSVPVSGSARGPAPFGVPYRQLVLDQAYVAPGDYIAGPLGVLLVATNEPPAPVLGVQCNETVTLWRPGSQVLAGVNPYGAILSGTATAVLAGFPAALLPGGVSDRGRVGLPDDTKLPGYVGAVAAVAGLTPQVADIVRDARGRQFVVDAVIAYGGIWRLALTESVM</sequence>
<dbReference type="RefSeq" id="WP_029312187.1">
    <property type="nucleotide sequence ID" value="NZ_FTNE01000012.1"/>
</dbReference>
<reference evidence="1 2" key="1">
    <citation type="submission" date="2017-01" db="EMBL/GenBank/DDBJ databases">
        <authorList>
            <person name="Varghese N."/>
            <person name="Submissions S."/>
        </authorList>
    </citation>
    <scope>NUCLEOTIDE SEQUENCE [LARGE SCALE GENOMIC DNA]</scope>
    <source>
        <strain evidence="1 2">ATCC 35905</strain>
    </source>
</reference>
<dbReference type="OrthoDB" id="7271194at2"/>
<gene>
    <name evidence="1" type="ORF">SAMN05421828_11257</name>
</gene>
<dbReference type="Proteomes" id="UP000186308">
    <property type="component" value="Unassembled WGS sequence"/>
</dbReference>